<gene>
    <name evidence="1" type="ORF">J2I48_18810</name>
</gene>
<dbReference type="Proteomes" id="UP000664795">
    <property type="component" value="Unassembled WGS sequence"/>
</dbReference>
<organism evidence="1 2">
    <name type="scientific">Fibrella aquatilis</name>
    <dbReference type="NCBI Taxonomy" id="2817059"/>
    <lineage>
        <taxon>Bacteria</taxon>
        <taxon>Pseudomonadati</taxon>
        <taxon>Bacteroidota</taxon>
        <taxon>Cytophagia</taxon>
        <taxon>Cytophagales</taxon>
        <taxon>Spirosomataceae</taxon>
        <taxon>Fibrella</taxon>
    </lineage>
</organism>
<proteinExistence type="predicted"/>
<dbReference type="AlphaFoldDB" id="A0A939JXK9"/>
<dbReference type="RefSeq" id="WP_207337031.1">
    <property type="nucleotide sequence ID" value="NZ_JAFMYU010000016.1"/>
</dbReference>
<sequence>MKSPRYFLFLITFCLSLTGCFRPVIPISTGPKYPIDVFYADQQPGRPYDDIKLLYISEEVPIRANQKRSDGRMLSRGNSMLEKDALLAKLTLQAQRLGATALINVTYQYYTTATTNGYSMEGLAVKYRGEQEAN</sequence>
<comment type="caution">
    <text evidence="1">The sequence shown here is derived from an EMBL/GenBank/DDBJ whole genome shotgun (WGS) entry which is preliminary data.</text>
</comment>
<dbReference type="PROSITE" id="PS51257">
    <property type="entry name" value="PROKAR_LIPOPROTEIN"/>
    <property type="match status" value="1"/>
</dbReference>
<evidence type="ECO:0000313" key="2">
    <source>
        <dbReference type="Proteomes" id="UP000664795"/>
    </source>
</evidence>
<dbReference type="EMBL" id="JAFMYU010000016">
    <property type="protein sequence ID" value="MBO0933067.1"/>
    <property type="molecule type" value="Genomic_DNA"/>
</dbReference>
<keyword evidence="2" id="KW-1185">Reference proteome</keyword>
<name>A0A939JXK9_9BACT</name>
<reference evidence="1 2" key="1">
    <citation type="submission" date="2021-03" db="EMBL/GenBank/DDBJ databases">
        <title>Fibrella sp. HMF5036 genome sequencing and assembly.</title>
        <authorList>
            <person name="Kang H."/>
            <person name="Kim H."/>
            <person name="Bae S."/>
            <person name="Joh K."/>
        </authorList>
    </citation>
    <scope>NUCLEOTIDE SEQUENCE [LARGE SCALE GENOMIC DNA]</scope>
    <source>
        <strain evidence="1 2">HMF5036</strain>
    </source>
</reference>
<accession>A0A939JXK9</accession>
<protein>
    <recommendedName>
        <fullName evidence="3">YbjQ family protein</fullName>
    </recommendedName>
</protein>
<evidence type="ECO:0000313" key="1">
    <source>
        <dbReference type="EMBL" id="MBO0933067.1"/>
    </source>
</evidence>
<evidence type="ECO:0008006" key="3">
    <source>
        <dbReference type="Google" id="ProtNLM"/>
    </source>
</evidence>